<protein>
    <submittedName>
        <fullName evidence="1">Uncharacterized protein</fullName>
    </submittedName>
</protein>
<reference evidence="1" key="1">
    <citation type="submission" date="2011-05" db="EMBL/GenBank/DDBJ databases">
        <authorList>
            <person name="Kuske C.R."/>
            <person name="Challacombe J.F."/>
            <person name="Siddaramappa S."/>
            <person name="Petersen J.M."/>
            <person name="Bruce D.C."/>
        </authorList>
    </citation>
    <scope>NUCLEOTIDE SEQUENCE</scope>
    <source>
        <strain evidence="1">TX077308</strain>
    </source>
</reference>
<dbReference type="Proteomes" id="UP000000490">
    <property type="component" value="Chromosome"/>
</dbReference>
<organism evidence="1 2">
    <name type="scientific">Francisella salina</name>
    <dbReference type="NCBI Taxonomy" id="573569"/>
    <lineage>
        <taxon>Bacteria</taxon>
        <taxon>Pseudomonadati</taxon>
        <taxon>Pseudomonadota</taxon>
        <taxon>Gammaproteobacteria</taxon>
        <taxon>Thiotrichales</taxon>
        <taxon>Francisellaceae</taxon>
        <taxon>Francisella</taxon>
    </lineage>
</organism>
<proteinExistence type="predicted"/>
<evidence type="ECO:0000313" key="1">
    <source>
        <dbReference type="EMBL" id="AEI36685.1"/>
    </source>
</evidence>
<name>A0ABN3ZS78_FRAST</name>
<dbReference type="EMBL" id="CP002872">
    <property type="protein sequence ID" value="AEI36685.1"/>
    <property type="molecule type" value="Genomic_DNA"/>
</dbReference>
<accession>A0ABN3ZS78</accession>
<keyword evidence="2" id="KW-1185">Reference proteome</keyword>
<sequence length="43" mass="5092">MTKLITENTDTNNLKSFYIKNIYKQEIHRQMLAVTIHNLKDIG</sequence>
<evidence type="ECO:0000313" key="2">
    <source>
        <dbReference type="Proteomes" id="UP000000490"/>
    </source>
</evidence>
<gene>
    <name evidence="1" type="ordered locus">F7308_1761</name>
</gene>